<protein>
    <submittedName>
        <fullName evidence="1">Uncharacterized protein</fullName>
    </submittedName>
</protein>
<keyword evidence="2" id="KW-1185">Reference proteome</keyword>
<reference evidence="1 2" key="1">
    <citation type="journal article" date="2013" name="Nat. Commun.">
        <title>The evolution and pathogenic mechanisms of the rice sheath blight pathogen.</title>
        <authorList>
            <person name="Zheng A."/>
            <person name="Lin R."/>
            <person name="Xu L."/>
            <person name="Qin P."/>
            <person name="Tang C."/>
            <person name="Ai P."/>
            <person name="Zhang D."/>
            <person name="Liu Y."/>
            <person name="Sun Z."/>
            <person name="Feng H."/>
            <person name="Wang Y."/>
            <person name="Chen Y."/>
            <person name="Liang X."/>
            <person name="Fu R."/>
            <person name="Li Q."/>
            <person name="Zhang J."/>
            <person name="Yu X."/>
            <person name="Xie Z."/>
            <person name="Ding L."/>
            <person name="Guan P."/>
            <person name="Tang J."/>
            <person name="Liang Y."/>
            <person name="Wang S."/>
            <person name="Deng Q."/>
            <person name="Li S."/>
            <person name="Zhu J."/>
            <person name="Wang L."/>
            <person name="Liu H."/>
            <person name="Li P."/>
        </authorList>
    </citation>
    <scope>NUCLEOTIDE SEQUENCE [LARGE SCALE GENOMIC DNA]</scope>
    <source>
        <strain evidence="2">AG-1 IA</strain>
    </source>
</reference>
<proteinExistence type="predicted"/>
<dbReference type="AlphaFoldDB" id="L8WC31"/>
<name>L8WC31_THACA</name>
<sequence>MEPRDRECCHECTSVWEPVGLETCNDCAKSNRCQLYLCLESLGRELNVILSIGIGPQFYRFTLR</sequence>
<organism evidence="1 2">
    <name type="scientific">Thanatephorus cucumeris (strain AG1-IA)</name>
    <name type="common">Rice sheath blight fungus</name>
    <name type="synonym">Rhizoctonia solani</name>
    <dbReference type="NCBI Taxonomy" id="983506"/>
    <lineage>
        <taxon>Eukaryota</taxon>
        <taxon>Fungi</taxon>
        <taxon>Dikarya</taxon>
        <taxon>Basidiomycota</taxon>
        <taxon>Agaricomycotina</taxon>
        <taxon>Agaricomycetes</taxon>
        <taxon>Cantharellales</taxon>
        <taxon>Ceratobasidiaceae</taxon>
        <taxon>Rhizoctonia</taxon>
        <taxon>Rhizoctonia solani AG-1</taxon>
    </lineage>
</organism>
<evidence type="ECO:0000313" key="1">
    <source>
        <dbReference type="EMBL" id="ELU35731.1"/>
    </source>
</evidence>
<dbReference type="Proteomes" id="UP000011668">
    <property type="component" value="Unassembled WGS sequence"/>
</dbReference>
<dbReference type="EMBL" id="AFRT01005498">
    <property type="protein sequence ID" value="ELU35731.1"/>
    <property type="molecule type" value="Genomic_DNA"/>
</dbReference>
<gene>
    <name evidence="1" type="ORF">AG1IA_10239</name>
</gene>
<evidence type="ECO:0000313" key="2">
    <source>
        <dbReference type="Proteomes" id="UP000011668"/>
    </source>
</evidence>
<dbReference type="HOGENOM" id="CLU_2869202_0_0_1"/>
<accession>L8WC31</accession>
<comment type="caution">
    <text evidence="1">The sequence shown here is derived from an EMBL/GenBank/DDBJ whole genome shotgun (WGS) entry which is preliminary data.</text>
</comment>